<gene>
    <name evidence="8" type="ORF">DASC09_046800</name>
</gene>
<evidence type="ECO:0000256" key="5">
    <source>
        <dbReference type="ARBA" id="ARBA00022801"/>
    </source>
</evidence>
<dbReference type="CDD" id="cd00412">
    <property type="entry name" value="pyrophosphatase"/>
    <property type="match status" value="1"/>
</dbReference>
<dbReference type="Gene3D" id="3.90.80.10">
    <property type="entry name" value="Inorganic pyrophosphatase"/>
    <property type="match status" value="1"/>
</dbReference>
<keyword evidence="5" id="KW-0378">Hydrolase</keyword>
<dbReference type="PROSITE" id="PS00387">
    <property type="entry name" value="PPASE"/>
    <property type="match status" value="1"/>
</dbReference>
<comment type="similarity">
    <text evidence="2">Belongs to the PPase family.</text>
</comment>
<accession>A0AAV5QSZ1</accession>
<evidence type="ECO:0000256" key="2">
    <source>
        <dbReference type="ARBA" id="ARBA00006220"/>
    </source>
</evidence>
<dbReference type="RefSeq" id="XP_064854351.1">
    <property type="nucleotide sequence ID" value="XM_064998279.1"/>
</dbReference>
<dbReference type="EC" id="3.6.1.1" evidence="3"/>
<dbReference type="GO" id="GO:0006796">
    <property type="term" value="P:phosphate-containing compound metabolic process"/>
    <property type="evidence" value="ECO:0007669"/>
    <property type="project" value="InterPro"/>
</dbReference>
<dbReference type="GO" id="GO:0000287">
    <property type="term" value="F:magnesium ion binding"/>
    <property type="evidence" value="ECO:0007669"/>
    <property type="project" value="InterPro"/>
</dbReference>
<comment type="caution">
    <text evidence="8">The sequence shown here is derived from an EMBL/GenBank/DDBJ whole genome shotgun (WGS) entry which is preliminary data.</text>
</comment>
<evidence type="ECO:0000256" key="6">
    <source>
        <dbReference type="ARBA" id="ARBA00022842"/>
    </source>
</evidence>
<proteinExistence type="inferred from homology"/>
<keyword evidence="4" id="KW-0479">Metal-binding</keyword>
<evidence type="ECO:0000313" key="8">
    <source>
        <dbReference type="EMBL" id="GMM37355.1"/>
    </source>
</evidence>
<keyword evidence="6" id="KW-0460">Magnesium</keyword>
<dbReference type="GeneID" id="90075330"/>
<dbReference type="PANTHER" id="PTHR10286">
    <property type="entry name" value="INORGANIC PYROPHOSPHATASE"/>
    <property type="match status" value="1"/>
</dbReference>
<evidence type="ECO:0000313" key="9">
    <source>
        <dbReference type="Proteomes" id="UP001360560"/>
    </source>
</evidence>
<dbReference type="FunFam" id="3.90.80.10:FF:000007">
    <property type="entry name" value="Inorganic pyrophosphatase, mitochondrial"/>
    <property type="match status" value="1"/>
</dbReference>
<organism evidence="8 9">
    <name type="scientific">Saccharomycopsis crataegensis</name>
    <dbReference type="NCBI Taxonomy" id="43959"/>
    <lineage>
        <taxon>Eukaryota</taxon>
        <taxon>Fungi</taxon>
        <taxon>Dikarya</taxon>
        <taxon>Ascomycota</taxon>
        <taxon>Saccharomycotina</taxon>
        <taxon>Saccharomycetes</taxon>
        <taxon>Saccharomycopsidaceae</taxon>
        <taxon>Saccharomycopsis</taxon>
    </lineage>
</organism>
<dbReference type="InterPro" id="IPR036649">
    <property type="entry name" value="Pyrophosphatase_sf"/>
</dbReference>
<dbReference type="AlphaFoldDB" id="A0AAV5QSZ1"/>
<protein>
    <recommendedName>
        <fullName evidence="3">inorganic diphosphatase</fullName>
        <ecNumber evidence="3">3.6.1.1</ecNumber>
    </recommendedName>
    <alternativeName>
        <fullName evidence="7">Pyrophosphate phospho-hydrolase</fullName>
    </alternativeName>
</protein>
<evidence type="ECO:0000256" key="4">
    <source>
        <dbReference type="ARBA" id="ARBA00022723"/>
    </source>
</evidence>
<dbReference type="Pfam" id="PF00719">
    <property type="entry name" value="Pyrophosphatase"/>
    <property type="match status" value="1"/>
</dbReference>
<sequence length="319" mass="35576">MSRLLNLSHKMITTTATARLQMFSNHVNASASSSHTLPSGSKFTLDYKVYYRDPVTGKPGSWFHDVPLGLDKVGRTVSMVVEIPRWSNAKMEITTKLPLNPITQDTKKGKLRFIHNIYPHHGYIHNYGAIPQTWEDTTEVHPDVGGLKGDNDPVDICDLGKSVGKLGDIVKIKVLGSLALIDDGELDWKVIGINVADPMVSKLNDIQDVEKYMPGVLSSTRNWFRDYKIPAGKGANEFAFDGEYRNVQETIKVIEETHESWKKLMQHKVSGKGLPKVINTKVSGTPGFKNSVKQEELGIKPEEDDGAVPREVSEIYYLS</sequence>
<dbReference type="InterPro" id="IPR008162">
    <property type="entry name" value="Pyrophosphatase"/>
</dbReference>
<dbReference type="SUPFAM" id="SSF50324">
    <property type="entry name" value="Inorganic pyrophosphatase"/>
    <property type="match status" value="1"/>
</dbReference>
<name>A0AAV5QSZ1_9ASCO</name>
<dbReference type="GO" id="GO:0005737">
    <property type="term" value="C:cytoplasm"/>
    <property type="evidence" value="ECO:0007669"/>
    <property type="project" value="InterPro"/>
</dbReference>
<reference evidence="8 9" key="1">
    <citation type="journal article" date="2023" name="Elife">
        <title>Identification of key yeast species and microbe-microbe interactions impacting larval growth of Drosophila in the wild.</title>
        <authorList>
            <person name="Mure A."/>
            <person name="Sugiura Y."/>
            <person name="Maeda R."/>
            <person name="Honda K."/>
            <person name="Sakurai N."/>
            <person name="Takahashi Y."/>
            <person name="Watada M."/>
            <person name="Katoh T."/>
            <person name="Gotoh A."/>
            <person name="Gotoh Y."/>
            <person name="Taniguchi I."/>
            <person name="Nakamura K."/>
            <person name="Hayashi T."/>
            <person name="Katayama T."/>
            <person name="Uemura T."/>
            <person name="Hattori Y."/>
        </authorList>
    </citation>
    <scope>NUCLEOTIDE SEQUENCE [LARGE SCALE GENOMIC DNA]</scope>
    <source>
        <strain evidence="8 9">SC-9</strain>
    </source>
</reference>
<evidence type="ECO:0000256" key="7">
    <source>
        <dbReference type="ARBA" id="ARBA00032535"/>
    </source>
</evidence>
<evidence type="ECO:0000256" key="1">
    <source>
        <dbReference type="ARBA" id="ARBA00001946"/>
    </source>
</evidence>
<comment type="cofactor">
    <cofactor evidence="1">
        <name>Mg(2+)</name>
        <dbReference type="ChEBI" id="CHEBI:18420"/>
    </cofactor>
</comment>
<dbReference type="Proteomes" id="UP001360560">
    <property type="component" value="Unassembled WGS sequence"/>
</dbReference>
<dbReference type="EMBL" id="BTFZ01000011">
    <property type="protein sequence ID" value="GMM37355.1"/>
    <property type="molecule type" value="Genomic_DNA"/>
</dbReference>
<keyword evidence="9" id="KW-1185">Reference proteome</keyword>
<dbReference type="GO" id="GO:0004427">
    <property type="term" value="F:inorganic diphosphate phosphatase activity"/>
    <property type="evidence" value="ECO:0007669"/>
    <property type="project" value="UniProtKB-EC"/>
</dbReference>
<evidence type="ECO:0000256" key="3">
    <source>
        <dbReference type="ARBA" id="ARBA00012146"/>
    </source>
</evidence>